<comment type="caution">
    <text evidence="2">The sequence shown here is derived from an EMBL/GenBank/DDBJ whole genome shotgun (WGS) entry which is preliminary data.</text>
</comment>
<dbReference type="PANTHER" id="PTHR12223">
    <property type="entry name" value="VESICULAR MANNOSE-BINDING LECTIN"/>
    <property type="match status" value="1"/>
</dbReference>
<dbReference type="AlphaFoldDB" id="A0A511YSB2"/>
<dbReference type="InterPro" id="IPR056573">
    <property type="entry name" value="Lectin_L-type_dom"/>
</dbReference>
<dbReference type="EMBL" id="BJYJ01000045">
    <property type="protein sequence ID" value="GEN78087.1"/>
    <property type="molecule type" value="Genomic_DNA"/>
</dbReference>
<dbReference type="Pfam" id="PF18483">
    <property type="entry name" value="Lectin_L-type_dom"/>
    <property type="match status" value="1"/>
</dbReference>
<proteinExistence type="predicted"/>
<dbReference type="PANTHER" id="PTHR12223:SF19">
    <property type="entry name" value="LEGUME LECTIN DOMAIN-CONTAINING PROTEIN"/>
    <property type="match status" value="1"/>
</dbReference>
<dbReference type="OrthoDB" id="919278at2"/>
<dbReference type="GO" id="GO:0005509">
    <property type="term" value="F:calcium ion binding"/>
    <property type="evidence" value="ECO:0007669"/>
    <property type="project" value="InterPro"/>
</dbReference>
<dbReference type="GO" id="GO:0005975">
    <property type="term" value="P:carbohydrate metabolic process"/>
    <property type="evidence" value="ECO:0007669"/>
    <property type="project" value="UniProtKB-ARBA"/>
</dbReference>
<feature type="chain" id="PRO_5021904284" description="MAM domain-containing protein" evidence="1">
    <location>
        <begin position="27"/>
        <end position="688"/>
    </location>
</feature>
<evidence type="ECO:0000313" key="3">
    <source>
        <dbReference type="Proteomes" id="UP000321863"/>
    </source>
</evidence>
<dbReference type="GO" id="GO:0004553">
    <property type="term" value="F:hydrolase activity, hydrolyzing O-glycosyl compounds"/>
    <property type="evidence" value="ECO:0007669"/>
    <property type="project" value="UniProtKB-ARBA"/>
</dbReference>
<dbReference type="InterPro" id="IPR028974">
    <property type="entry name" value="TSP_type-3_rpt"/>
</dbReference>
<name>A0A511YSB2_9FLAO</name>
<dbReference type="CDD" id="cd01951">
    <property type="entry name" value="lectin_L-type"/>
    <property type="match status" value="1"/>
</dbReference>
<dbReference type="SUPFAM" id="SSF49899">
    <property type="entry name" value="Concanavalin A-like lectins/glucanases"/>
    <property type="match status" value="1"/>
</dbReference>
<keyword evidence="3" id="KW-1185">Reference proteome</keyword>
<reference evidence="2 3" key="1">
    <citation type="submission" date="2019-07" db="EMBL/GenBank/DDBJ databases">
        <title>Whole genome shotgun sequence of Chryseobacterium hagamense NBRC 105253.</title>
        <authorList>
            <person name="Hosoyama A."/>
            <person name="Uohara A."/>
            <person name="Ohji S."/>
            <person name="Ichikawa N."/>
        </authorList>
    </citation>
    <scope>NUCLEOTIDE SEQUENCE [LARGE SCALE GENOMIC DNA]</scope>
    <source>
        <strain evidence="2 3">NBRC 105253</strain>
    </source>
</reference>
<dbReference type="RefSeq" id="WP_146944470.1">
    <property type="nucleotide sequence ID" value="NZ_BJYJ01000045.1"/>
</dbReference>
<accession>A0A511YSB2</accession>
<organism evidence="2 3">
    <name type="scientific">Chryseobacterium hagamense</name>
    <dbReference type="NCBI Taxonomy" id="395935"/>
    <lineage>
        <taxon>Bacteria</taxon>
        <taxon>Pseudomonadati</taxon>
        <taxon>Bacteroidota</taxon>
        <taxon>Flavobacteriia</taxon>
        <taxon>Flavobacteriales</taxon>
        <taxon>Weeksellaceae</taxon>
        <taxon>Chryseobacterium group</taxon>
        <taxon>Chryseobacterium</taxon>
    </lineage>
</organism>
<sequence length="688" mass="71322">MTIKNLTQIKNTAIVLALLAGSLGFAQTCPSTAEGTPIFKNDFGTGNSNSNTTATDPFVIGHTFQAVNPPDGSYSVTTSDAQTSSFVKTDLTGNKDAGYTDITAGSTTGRYLAININSGATLNAAIYRVSNLSVVPGQLYRFRIDMAGLCNGCSDVPNLQLSIKDSNDNVLATANSGNLGVVNDDVWRRLNLSFTPSTTVVKLEIINLQGNGGSGNDVGIDNIVFTPVECDSDGDGIANSLDLDDDNDGILDCIERGLDSNSTVGTIFKLNGNATQINSQQVRLTPALNTQAGQMWSYGKVDFSKSFTLSYEANFGSSDAGADGIATVFHNSPAGVDAVGAAGGGIGALGIQNGIVLEVDTYDNGTAVGDIPNDHGQIWASASQSGANLLTTAADLGNVEDNVWRPVIITWDFPTKRLSYTVGGILAGAYTFPSNNPITNYFGGVSNVYFGYTASTGGAVNEQSIRYNDFCSQLPLELDTDGDGIPNQLDLDSDNDGCPDAIEGDENVTLAQLVFAGGNVTSGTGSTAPNKNLCASSTCVNASGVPNVVNAGGAADIGGDQGQGIGTSQNSGIQPPGCSTCYKPSVTSGTTLNTNAGISALGRAGTSGDNWPMVRKGAWTALEAKTKGMVINRVAFDNTGNPVGISSANFVEGMMAYDTTNNCLKVYTTKDNGTTYGWYCMENQTCPD</sequence>
<dbReference type="SUPFAM" id="SSF103647">
    <property type="entry name" value="TSP type-3 repeat"/>
    <property type="match status" value="1"/>
</dbReference>
<keyword evidence="1" id="KW-0732">Signal</keyword>
<protein>
    <recommendedName>
        <fullName evidence="4">MAM domain-containing protein</fullName>
    </recommendedName>
</protein>
<gene>
    <name evidence="2" type="ORF">CHA01nite_38270</name>
</gene>
<evidence type="ECO:0008006" key="4">
    <source>
        <dbReference type="Google" id="ProtNLM"/>
    </source>
</evidence>
<dbReference type="Gene3D" id="2.60.120.200">
    <property type="match status" value="2"/>
</dbReference>
<evidence type="ECO:0000256" key="1">
    <source>
        <dbReference type="SAM" id="SignalP"/>
    </source>
</evidence>
<evidence type="ECO:0000313" key="2">
    <source>
        <dbReference type="EMBL" id="GEN78087.1"/>
    </source>
</evidence>
<dbReference type="InterPro" id="IPR013320">
    <property type="entry name" value="ConA-like_dom_sf"/>
</dbReference>
<dbReference type="Proteomes" id="UP000321863">
    <property type="component" value="Unassembled WGS sequence"/>
</dbReference>
<dbReference type="InterPro" id="IPR051136">
    <property type="entry name" value="Intracellular_Lectin-GPT"/>
</dbReference>
<feature type="signal peptide" evidence="1">
    <location>
        <begin position="1"/>
        <end position="26"/>
    </location>
</feature>